<gene>
    <name evidence="1" type="ORF">GUITHDRAFT_99300</name>
</gene>
<dbReference type="HOGENOM" id="CLU_2727581_0_0_1"/>
<reference evidence="3" key="2">
    <citation type="submission" date="2012-11" db="EMBL/GenBank/DDBJ databases">
        <authorList>
            <person name="Kuo A."/>
            <person name="Curtis B.A."/>
            <person name="Tanifuji G."/>
            <person name="Burki F."/>
            <person name="Gruber A."/>
            <person name="Irimia M."/>
            <person name="Maruyama S."/>
            <person name="Arias M.C."/>
            <person name="Ball S.G."/>
            <person name="Gile G.H."/>
            <person name="Hirakawa Y."/>
            <person name="Hopkins J.F."/>
            <person name="Rensing S.A."/>
            <person name="Schmutz J."/>
            <person name="Symeonidi A."/>
            <person name="Elias M."/>
            <person name="Eveleigh R.J."/>
            <person name="Herman E.K."/>
            <person name="Klute M.J."/>
            <person name="Nakayama T."/>
            <person name="Obornik M."/>
            <person name="Reyes-Prieto A."/>
            <person name="Armbrust E.V."/>
            <person name="Aves S.J."/>
            <person name="Beiko R.G."/>
            <person name="Coutinho P."/>
            <person name="Dacks J.B."/>
            <person name="Durnford D.G."/>
            <person name="Fast N.M."/>
            <person name="Green B.R."/>
            <person name="Grisdale C."/>
            <person name="Hempe F."/>
            <person name="Henrissat B."/>
            <person name="Hoppner M.P."/>
            <person name="Ishida K.-I."/>
            <person name="Kim E."/>
            <person name="Koreny L."/>
            <person name="Kroth P.G."/>
            <person name="Liu Y."/>
            <person name="Malik S.-B."/>
            <person name="Maier U.G."/>
            <person name="McRose D."/>
            <person name="Mock T."/>
            <person name="Neilson J.A."/>
            <person name="Onodera N.T."/>
            <person name="Poole A.M."/>
            <person name="Pritham E.J."/>
            <person name="Richards T.A."/>
            <person name="Rocap G."/>
            <person name="Roy S.W."/>
            <person name="Sarai C."/>
            <person name="Schaack S."/>
            <person name="Shirato S."/>
            <person name="Slamovits C.H."/>
            <person name="Spencer D.F."/>
            <person name="Suzuki S."/>
            <person name="Worden A.Z."/>
            <person name="Zauner S."/>
            <person name="Barry K."/>
            <person name="Bell C."/>
            <person name="Bharti A.K."/>
            <person name="Crow J.A."/>
            <person name="Grimwood J."/>
            <person name="Kramer R."/>
            <person name="Lindquist E."/>
            <person name="Lucas S."/>
            <person name="Salamov A."/>
            <person name="McFadden G.I."/>
            <person name="Lane C.E."/>
            <person name="Keeling P.J."/>
            <person name="Gray M.W."/>
            <person name="Grigoriev I.V."/>
            <person name="Archibald J.M."/>
        </authorList>
    </citation>
    <scope>NUCLEOTIDE SEQUENCE</scope>
    <source>
        <strain evidence="3">CCMP2712</strain>
    </source>
</reference>
<organism evidence="1">
    <name type="scientific">Guillardia theta (strain CCMP2712)</name>
    <name type="common">Cryptophyte</name>
    <dbReference type="NCBI Taxonomy" id="905079"/>
    <lineage>
        <taxon>Eukaryota</taxon>
        <taxon>Cryptophyceae</taxon>
        <taxon>Pyrenomonadales</taxon>
        <taxon>Geminigeraceae</taxon>
        <taxon>Guillardia</taxon>
    </lineage>
</organism>
<reference evidence="2" key="3">
    <citation type="submission" date="2016-03" db="UniProtKB">
        <authorList>
            <consortium name="EnsemblProtists"/>
        </authorList>
    </citation>
    <scope>IDENTIFICATION</scope>
</reference>
<evidence type="ECO:0000313" key="3">
    <source>
        <dbReference type="Proteomes" id="UP000011087"/>
    </source>
</evidence>
<name>L1K577_GUITC</name>
<protein>
    <submittedName>
        <fullName evidence="1 2">Uncharacterized protein</fullName>
    </submittedName>
</protein>
<evidence type="ECO:0000313" key="1">
    <source>
        <dbReference type="EMBL" id="EKX55523.1"/>
    </source>
</evidence>
<dbReference type="EMBL" id="JH992965">
    <property type="protein sequence ID" value="EKX55523.1"/>
    <property type="molecule type" value="Genomic_DNA"/>
</dbReference>
<dbReference type="PaxDb" id="55529-EKX55523"/>
<evidence type="ECO:0000313" key="2">
    <source>
        <dbReference type="EnsemblProtists" id="EKX55523"/>
    </source>
</evidence>
<dbReference type="GeneID" id="17312144"/>
<dbReference type="EnsemblProtists" id="EKX55523">
    <property type="protein sequence ID" value="EKX55523"/>
    <property type="gene ID" value="GUITHDRAFT_99300"/>
</dbReference>
<proteinExistence type="predicted"/>
<dbReference type="RefSeq" id="XP_005842503.1">
    <property type="nucleotide sequence ID" value="XM_005842446.1"/>
</dbReference>
<keyword evidence="3" id="KW-1185">Reference proteome</keyword>
<reference evidence="1 3" key="1">
    <citation type="journal article" date="2012" name="Nature">
        <title>Algal genomes reveal evolutionary mosaicism and the fate of nucleomorphs.</title>
        <authorList>
            <consortium name="DOE Joint Genome Institute"/>
            <person name="Curtis B.A."/>
            <person name="Tanifuji G."/>
            <person name="Burki F."/>
            <person name="Gruber A."/>
            <person name="Irimia M."/>
            <person name="Maruyama S."/>
            <person name="Arias M.C."/>
            <person name="Ball S.G."/>
            <person name="Gile G.H."/>
            <person name="Hirakawa Y."/>
            <person name="Hopkins J.F."/>
            <person name="Kuo A."/>
            <person name="Rensing S.A."/>
            <person name="Schmutz J."/>
            <person name="Symeonidi A."/>
            <person name="Elias M."/>
            <person name="Eveleigh R.J."/>
            <person name="Herman E.K."/>
            <person name="Klute M.J."/>
            <person name="Nakayama T."/>
            <person name="Obornik M."/>
            <person name="Reyes-Prieto A."/>
            <person name="Armbrust E.V."/>
            <person name="Aves S.J."/>
            <person name="Beiko R.G."/>
            <person name="Coutinho P."/>
            <person name="Dacks J.B."/>
            <person name="Durnford D.G."/>
            <person name="Fast N.M."/>
            <person name="Green B.R."/>
            <person name="Grisdale C.J."/>
            <person name="Hempel F."/>
            <person name="Henrissat B."/>
            <person name="Hoppner M.P."/>
            <person name="Ishida K."/>
            <person name="Kim E."/>
            <person name="Koreny L."/>
            <person name="Kroth P.G."/>
            <person name="Liu Y."/>
            <person name="Malik S.B."/>
            <person name="Maier U.G."/>
            <person name="McRose D."/>
            <person name="Mock T."/>
            <person name="Neilson J.A."/>
            <person name="Onodera N.T."/>
            <person name="Poole A.M."/>
            <person name="Pritham E.J."/>
            <person name="Richards T.A."/>
            <person name="Rocap G."/>
            <person name="Roy S.W."/>
            <person name="Sarai C."/>
            <person name="Schaack S."/>
            <person name="Shirato S."/>
            <person name="Slamovits C.H."/>
            <person name="Spencer D.F."/>
            <person name="Suzuki S."/>
            <person name="Worden A.Z."/>
            <person name="Zauner S."/>
            <person name="Barry K."/>
            <person name="Bell C."/>
            <person name="Bharti A.K."/>
            <person name="Crow J.A."/>
            <person name="Grimwood J."/>
            <person name="Kramer R."/>
            <person name="Lindquist E."/>
            <person name="Lucas S."/>
            <person name="Salamov A."/>
            <person name="McFadden G.I."/>
            <person name="Lane C.E."/>
            <person name="Keeling P.J."/>
            <person name="Gray M.W."/>
            <person name="Grigoriev I.V."/>
            <person name="Archibald J.M."/>
        </authorList>
    </citation>
    <scope>NUCLEOTIDE SEQUENCE</scope>
    <source>
        <strain evidence="1 3">CCMP2712</strain>
    </source>
</reference>
<dbReference type="KEGG" id="gtt:GUITHDRAFT_99300"/>
<sequence>MGNKSSKQQRLENAAKTGIFNLTTWKEKTLTSFPESALDVWILAGGMSLTFFEDPKPACVAHRTMWNHKFAV</sequence>
<accession>L1K577</accession>
<dbReference type="Proteomes" id="UP000011087">
    <property type="component" value="Unassembled WGS sequence"/>
</dbReference>
<dbReference type="AlphaFoldDB" id="L1K577"/>